<organism evidence="1">
    <name type="scientific">viral metagenome</name>
    <dbReference type="NCBI Taxonomy" id="1070528"/>
    <lineage>
        <taxon>unclassified sequences</taxon>
        <taxon>metagenomes</taxon>
        <taxon>organismal metagenomes</taxon>
    </lineage>
</organism>
<proteinExistence type="predicted"/>
<evidence type="ECO:0000313" key="1">
    <source>
        <dbReference type="EMBL" id="QHT37230.1"/>
    </source>
</evidence>
<dbReference type="EMBL" id="MN738791">
    <property type="protein sequence ID" value="QHT37230.1"/>
    <property type="molecule type" value="Genomic_DNA"/>
</dbReference>
<dbReference type="AlphaFoldDB" id="A0A6C0FBG7"/>
<accession>A0A6C0FBG7</accession>
<name>A0A6C0FBG7_9ZZZZ</name>
<protein>
    <submittedName>
        <fullName evidence="1">Uncharacterized protein</fullName>
    </submittedName>
</protein>
<sequence length="156" mass="17840">MPSDAQYDILNVKNTLYANNIQTNTITLNDTTIRANIHTTGKRIKELYERQQNTNCYTDEDCTVVNNLKQLVESDYTPTTINPCFVKLIHHSEINDDTMPDNSYIMCLDDNNNAIHKIKTNGSINYGQVTEIEPYINVQITESNWSMNLSANPFQS</sequence>
<reference evidence="1" key="1">
    <citation type="journal article" date="2020" name="Nature">
        <title>Giant virus diversity and host interactions through global metagenomics.</title>
        <authorList>
            <person name="Schulz F."/>
            <person name="Roux S."/>
            <person name="Paez-Espino D."/>
            <person name="Jungbluth S."/>
            <person name="Walsh D.A."/>
            <person name="Denef V.J."/>
            <person name="McMahon K.D."/>
            <person name="Konstantinidis K.T."/>
            <person name="Eloe-Fadrosh E.A."/>
            <person name="Kyrpides N.C."/>
            <person name="Woyke T."/>
        </authorList>
    </citation>
    <scope>NUCLEOTIDE SEQUENCE</scope>
    <source>
        <strain evidence="1">GVMAG-S-ERX555967-131</strain>
    </source>
</reference>